<evidence type="ECO:0000256" key="8">
    <source>
        <dbReference type="HAMAP-Rule" id="MF_00210"/>
    </source>
</evidence>
<dbReference type="EMBL" id="MT631542">
    <property type="protein sequence ID" value="QNO53437.1"/>
    <property type="molecule type" value="Genomic_DNA"/>
</dbReference>
<dbReference type="SUPFAM" id="SSF55205">
    <property type="entry name" value="EPT/RTPC-like"/>
    <property type="match status" value="1"/>
</dbReference>
<dbReference type="GO" id="GO:0009073">
    <property type="term" value="P:aromatic amino acid family biosynthetic process"/>
    <property type="evidence" value="ECO:0007669"/>
    <property type="project" value="UniProtKB-KW"/>
</dbReference>
<feature type="binding site" evidence="8">
    <location>
        <position position="167"/>
    </location>
    <ligand>
        <name>3-phosphoshikimate</name>
        <dbReference type="ChEBI" id="CHEBI:145989"/>
    </ligand>
</feature>
<feature type="binding site" evidence="8">
    <location>
        <position position="314"/>
    </location>
    <ligand>
        <name>3-phosphoshikimate</name>
        <dbReference type="ChEBI" id="CHEBI:145989"/>
    </ligand>
</feature>
<feature type="binding site" evidence="8">
    <location>
        <position position="21"/>
    </location>
    <ligand>
        <name>3-phosphoshikimate</name>
        <dbReference type="ChEBI" id="CHEBI:145989"/>
    </ligand>
</feature>
<sequence>MNATVRKSWIKGEITAPPSKSYTHRAIAIASLAQKSDIFYPLISEDTKATINAAECLGAVVEYDEHVRKITIEGTDGQPRTPEDVINAENSGTTLRFFTAISALCDGTTVLTGDASLRKRPNSPLLKALNDLGAEAISVKGDGTAPIEVKGKLKGGETTMDASISSQFISALLIACPLAEKPSYIAATNLSSVPYMRMTAEVLEQAGVKIPFSRSSNDYAFHIEGGKRYELRRFTVPGDFSSASYLLAAAAITDSELRITNLFPSAQGDSRIVEILREMGADIKWTEESGVVEVKGTKEAELRGIKVDMRENPDLVPTIAVSAAVAAGTTEITGAAHLRYKETDRLRFLTEELRKMGVRIEEKEDGLVIEGGKKKGLKAAKVYSHDDHRLAMALCIAALSATGETVIEGAECAEVSYPSFFEDIRNLGADIAMRNTERHSLKIK</sequence>
<dbReference type="EC" id="2.5.1.19" evidence="8"/>
<dbReference type="GO" id="GO:0003866">
    <property type="term" value="F:3-phosphoshikimate 1-carboxyvinyltransferase activity"/>
    <property type="evidence" value="ECO:0007669"/>
    <property type="project" value="UniProtKB-UniRule"/>
</dbReference>
<dbReference type="GO" id="GO:0005737">
    <property type="term" value="C:cytoplasm"/>
    <property type="evidence" value="ECO:0007669"/>
    <property type="project" value="UniProtKB-SubCell"/>
</dbReference>
<accession>A0A7G9YZK3</accession>
<name>A0A7G9YZK3_9EURY</name>
<protein>
    <recommendedName>
        <fullName evidence="8">3-phosphoshikimate 1-carboxyvinyltransferase</fullName>
        <ecNumber evidence="8">2.5.1.19</ecNumber>
    </recommendedName>
    <alternativeName>
        <fullName evidence="8">5-enolpyruvylshikimate-3-phosphate synthase</fullName>
        <shortName evidence="8">EPSP synthase</shortName>
        <shortName evidence="8">EPSPS</shortName>
    </alternativeName>
</protein>
<keyword evidence="5 8" id="KW-0808">Transferase</keyword>
<evidence type="ECO:0000256" key="4">
    <source>
        <dbReference type="ARBA" id="ARBA00022605"/>
    </source>
</evidence>
<dbReference type="PANTHER" id="PTHR21090:SF5">
    <property type="entry name" value="PENTAFUNCTIONAL AROM POLYPEPTIDE"/>
    <property type="match status" value="1"/>
</dbReference>
<comment type="similarity">
    <text evidence="2 8">Belongs to the EPSP synthase family.</text>
</comment>
<feature type="binding site" evidence="8">
    <location>
        <position position="192"/>
    </location>
    <ligand>
        <name>3-phosphoshikimate</name>
        <dbReference type="ChEBI" id="CHEBI:145989"/>
    </ligand>
</feature>
<feature type="binding site" evidence="8">
    <location>
        <position position="20"/>
    </location>
    <ligand>
        <name>3-phosphoshikimate</name>
        <dbReference type="ChEBI" id="CHEBI:145989"/>
    </ligand>
</feature>
<feature type="binding site" evidence="8">
    <location>
        <position position="120"/>
    </location>
    <ligand>
        <name>phosphoenolpyruvate</name>
        <dbReference type="ChEBI" id="CHEBI:58702"/>
    </ligand>
</feature>
<dbReference type="FunFam" id="3.65.10.10:FF:000012">
    <property type="entry name" value="Pentafunctional AROM polypeptide"/>
    <property type="match status" value="1"/>
</dbReference>
<dbReference type="AlphaFoldDB" id="A0A7G9YZK3"/>
<feature type="binding site" evidence="8">
    <location>
        <position position="341"/>
    </location>
    <ligand>
        <name>3-phosphoshikimate</name>
        <dbReference type="ChEBI" id="CHEBI:145989"/>
    </ligand>
</feature>
<keyword evidence="3 8" id="KW-0963">Cytoplasm</keyword>
<feature type="binding site" evidence="8">
    <location>
        <position position="389"/>
    </location>
    <ligand>
        <name>phosphoenolpyruvate</name>
        <dbReference type="ChEBI" id="CHEBI:58702"/>
    </ligand>
</feature>
<dbReference type="InterPro" id="IPR036968">
    <property type="entry name" value="Enolpyruvate_Tfrase_sf"/>
</dbReference>
<dbReference type="NCBIfam" id="TIGR01356">
    <property type="entry name" value="aroA"/>
    <property type="match status" value="1"/>
</dbReference>
<evidence type="ECO:0000256" key="2">
    <source>
        <dbReference type="ARBA" id="ARBA00009948"/>
    </source>
</evidence>
<dbReference type="InterPro" id="IPR013792">
    <property type="entry name" value="RNA3'P_cycl/enolpyr_Trfase_a/b"/>
</dbReference>
<feature type="binding site" evidence="8">
    <location>
        <position position="165"/>
    </location>
    <ligand>
        <name>3-phosphoshikimate</name>
        <dbReference type="ChEBI" id="CHEBI:145989"/>
    </ligand>
</feature>
<dbReference type="PANTHER" id="PTHR21090">
    <property type="entry name" value="AROM/DEHYDROQUINATE SYNTHASE"/>
    <property type="match status" value="1"/>
</dbReference>
<dbReference type="Pfam" id="PF00275">
    <property type="entry name" value="EPSP_synthase"/>
    <property type="match status" value="1"/>
</dbReference>
<feature type="binding site" evidence="8">
    <location>
        <position position="20"/>
    </location>
    <ligand>
        <name>phosphoenolpyruvate</name>
        <dbReference type="ChEBI" id="CHEBI:58702"/>
    </ligand>
</feature>
<dbReference type="InterPro" id="IPR006264">
    <property type="entry name" value="EPSP_synthase"/>
</dbReference>
<evidence type="ECO:0000256" key="1">
    <source>
        <dbReference type="ARBA" id="ARBA00004811"/>
    </source>
</evidence>
<gene>
    <name evidence="8 10" type="primary">aroA</name>
    <name evidence="10" type="ORF">HCHKDHBN_00007</name>
</gene>
<dbReference type="CDD" id="cd01556">
    <property type="entry name" value="EPSP_synthase"/>
    <property type="match status" value="1"/>
</dbReference>
<dbReference type="GO" id="GO:0008652">
    <property type="term" value="P:amino acid biosynthetic process"/>
    <property type="evidence" value="ECO:0007669"/>
    <property type="project" value="UniProtKB-KW"/>
</dbReference>
<organism evidence="10">
    <name type="scientific">Candidatus Methanophagaceae archaeon ANME-1 ERB6</name>
    <dbReference type="NCBI Taxonomy" id="2759912"/>
    <lineage>
        <taxon>Archaea</taxon>
        <taxon>Methanobacteriati</taxon>
        <taxon>Methanobacteriota</taxon>
        <taxon>Stenosarchaea group</taxon>
        <taxon>Methanomicrobia</taxon>
        <taxon>Candidatus Methanophagales</taxon>
        <taxon>Candidatus Methanophagaceae</taxon>
    </lineage>
</organism>
<comment type="subcellular location">
    <subcellularLocation>
        <location evidence="8">Cytoplasm</location>
    </subcellularLocation>
</comment>
<proteinExistence type="inferred from homology"/>
<dbReference type="Gene3D" id="3.65.10.10">
    <property type="entry name" value="Enolpyruvate transferase domain"/>
    <property type="match status" value="2"/>
</dbReference>
<feature type="binding site" evidence="8">
    <location>
        <position position="167"/>
    </location>
    <ligand>
        <name>phosphoenolpyruvate</name>
        <dbReference type="ChEBI" id="CHEBI:58702"/>
    </ligand>
</feature>
<comment type="caution">
    <text evidence="8">Lacks conserved residue(s) required for the propagation of feature annotation.</text>
</comment>
<dbReference type="InterPro" id="IPR001986">
    <property type="entry name" value="Enolpyruvate_Tfrase_dom"/>
</dbReference>
<evidence type="ECO:0000256" key="5">
    <source>
        <dbReference type="ARBA" id="ARBA00022679"/>
    </source>
</evidence>
<feature type="binding site" evidence="8">
    <location>
        <position position="166"/>
    </location>
    <ligand>
        <name>3-phosphoshikimate</name>
        <dbReference type="ChEBI" id="CHEBI:145989"/>
    </ligand>
</feature>
<dbReference type="GO" id="GO:0009423">
    <property type="term" value="P:chorismate biosynthetic process"/>
    <property type="evidence" value="ECO:0007669"/>
    <property type="project" value="UniProtKB-UniRule"/>
</dbReference>
<evidence type="ECO:0000256" key="3">
    <source>
        <dbReference type="ARBA" id="ARBA00022490"/>
    </source>
</evidence>
<evidence type="ECO:0000313" key="10">
    <source>
        <dbReference type="EMBL" id="QNO53437.1"/>
    </source>
</evidence>
<reference evidence="10" key="1">
    <citation type="submission" date="2020-06" db="EMBL/GenBank/DDBJ databases">
        <title>Unique genomic features of the anaerobic methanotrophic archaea.</title>
        <authorList>
            <person name="Chadwick G.L."/>
            <person name="Skennerton C.T."/>
            <person name="Laso-Perez R."/>
            <person name="Leu A.O."/>
            <person name="Speth D.R."/>
            <person name="Yu H."/>
            <person name="Morgan-Lang C."/>
            <person name="Hatzenpichler R."/>
            <person name="Goudeau D."/>
            <person name="Malmstrom R."/>
            <person name="Brazelton W.J."/>
            <person name="Woyke T."/>
            <person name="Hallam S.J."/>
            <person name="Tyson G.W."/>
            <person name="Wegener G."/>
            <person name="Boetius A."/>
            <person name="Orphan V."/>
        </authorList>
    </citation>
    <scope>NUCLEOTIDE SEQUENCE</scope>
</reference>
<feature type="binding site" evidence="8">
    <location>
        <position position="345"/>
    </location>
    <ligand>
        <name>phosphoenolpyruvate</name>
        <dbReference type="ChEBI" id="CHEBI:58702"/>
    </ligand>
</feature>
<comment type="subunit">
    <text evidence="8">Monomer.</text>
</comment>
<feature type="binding site" evidence="8">
    <location>
        <position position="92"/>
    </location>
    <ligand>
        <name>phosphoenolpyruvate</name>
        <dbReference type="ChEBI" id="CHEBI:58702"/>
    </ligand>
</feature>
<comment type="function">
    <text evidence="8">Catalyzes the transfer of the enolpyruvyl moiety of phosphoenolpyruvate (PEP) to the 5-hydroxyl of shikimate-3-phosphate (S3P) to produce enolpyruvyl shikimate-3-phosphate and inorganic phosphate.</text>
</comment>
<evidence type="ECO:0000256" key="7">
    <source>
        <dbReference type="ARBA" id="ARBA00044633"/>
    </source>
</evidence>
<dbReference type="PIRSF" id="PIRSF000505">
    <property type="entry name" value="EPSPS"/>
    <property type="match status" value="1"/>
</dbReference>
<feature type="domain" description="Enolpyruvate transferase" evidence="9">
    <location>
        <begin position="9"/>
        <end position="423"/>
    </location>
</feature>
<dbReference type="HAMAP" id="MF_00210">
    <property type="entry name" value="EPSP_synth"/>
    <property type="match status" value="1"/>
</dbReference>
<feature type="binding site" evidence="8">
    <location>
        <position position="25"/>
    </location>
    <ligand>
        <name>3-phosphoshikimate</name>
        <dbReference type="ChEBI" id="CHEBI:145989"/>
    </ligand>
</feature>
<keyword evidence="4 8" id="KW-0028">Amino-acid biosynthesis</keyword>
<feature type="active site" description="Proton acceptor" evidence="8">
    <location>
        <position position="314"/>
    </location>
</feature>
<evidence type="ECO:0000256" key="6">
    <source>
        <dbReference type="ARBA" id="ARBA00023141"/>
    </source>
</evidence>
<keyword evidence="6 8" id="KW-0057">Aromatic amino acid biosynthesis</keyword>
<comment type="catalytic activity">
    <reaction evidence="7">
        <text>3-phosphoshikimate + phosphoenolpyruvate = 5-O-(1-carboxyvinyl)-3-phosphoshikimate + phosphate</text>
        <dbReference type="Rhea" id="RHEA:21256"/>
        <dbReference type="ChEBI" id="CHEBI:43474"/>
        <dbReference type="ChEBI" id="CHEBI:57701"/>
        <dbReference type="ChEBI" id="CHEBI:58702"/>
        <dbReference type="ChEBI" id="CHEBI:145989"/>
        <dbReference type="EC" id="2.5.1.19"/>
    </reaction>
    <physiologicalReaction direction="left-to-right" evidence="7">
        <dbReference type="Rhea" id="RHEA:21257"/>
    </physiologicalReaction>
</comment>
<dbReference type="UniPathway" id="UPA00053">
    <property type="reaction ID" value="UER00089"/>
</dbReference>
<evidence type="ECO:0000259" key="9">
    <source>
        <dbReference type="Pfam" id="PF00275"/>
    </source>
</evidence>
<comment type="pathway">
    <text evidence="1">Metabolic intermediate biosynthesis; chorismate biosynthesis; chorismate from D-erythrose 4-phosphate and phosphoenolpyruvate: step 6/7.</text>
</comment>